<dbReference type="Proteomes" id="UP000433883">
    <property type="component" value="Unassembled WGS sequence"/>
</dbReference>
<dbReference type="Gene3D" id="3.30.710.10">
    <property type="entry name" value="Potassium Channel Kv1.1, Chain A"/>
    <property type="match status" value="1"/>
</dbReference>
<sequence length="231" mass="26186">MADSDPVCKPPKKGYRSANLGIGGTMVTLTIDDCHVSLPMDYLTSVSNYFEKTFTGQFLEAKEKFLELDEAVVTKEIFAIFVEWVNGRKLLNGEGKAYDGDEDSKRNTSRHTELVKLYIFSDAYDIPQFRRDVLDTFLTYAAEHPEVPGTQTINTACDQLPPNSPMLRALVDITAGNWSKHEADVEYDGCGLPPTFLYSVINEFYSRAQDNTPRWLPEHRLCDYHEHDGET</sequence>
<dbReference type="EMBL" id="WNWS01000150">
    <property type="protein sequence ID" value="KAE9977604.1"/>
    <property type="molecule type" value="Genomic_DNA"/>
</dbReference>
<dbReference type="PANTHER" id="PTHR47843:SF2">
    <property type="entry name" value="BTB DOMAIN-CONTAINING PROTEIN"/>
    <property type="match status" value="1"/>
</dbReference>
<proteinExistence type="predicted"/>
<reference evidence="2 3" key="1">
    <citation type="submission" date="2018-12" db="EMBL/GenBank/DDBJ databases">
        <title>Venturia inaequalis Genome Resource.</title>
        <authorList>
            <person name="Lichtner F.J."/>
        </authorList>
    </citation>
    <scope>NUCLEOTIDE SEQUENCE [LARGE SCALE GENOMIC DNA]</scope>
    <source>
        <strain evidence="2 3">120213</strain>
        <strain evidence="1">Bline_iso_100314</strain>
    </source>
</reference>
<dbReference type="CDD" id="cd18186">
    <property type="entry name" value="BTB_POZ_ZBTB_KLHL-like"/>
    <property type="match status" value="1"/>
</dbReference>
<evidence type="ECO:0000313" key="3">
    <source>
        <dbReference type="Proteomes" id="UP000447873"/>
    </source>
</evidence>
<dbReference type="InterPro" id="IPR011333">
    <property type="entry name" value="SKP1/BTB/POZ_sf"/>
</dbReference>
<accession>A0A8H3YXM9</accession>
<evidence type="ECO:0008006" key="4">
    <source>
        <dbReference type="Google" id="ProtNLM"/>
    </source>
</evidence>
<organism evidence="2 3">
    <name type="scientific">Venturia inaequalis</name>
    <name type="common">Apple scab fungus</name>
    <dbReference type="NCBI Taxonomy" id="5025"/>
    <lineage>
        <taxon>Eukaryota</taxon>
        <taxon>Fungi</taxon>
        <taxon>Dikarya</taxon>
        <taxon>Ascomycota</taxon>
        <taxon>Pezizomycotina</taxon>
        <taxon>Dothideomycetes</taxon>
        <taxon>Pleosporomycetidae</taxon>
        <taxon>Venturiales</taxon>
        <taxon>Venturiaceae</taxon>
        <taxon>Venturia</taxon>
    </lineage>
</organism>
<name>A0A8H3YXM9_VENIN</name>
<dbReference type="PANTHER" id="PTHR47843">
    <property type="entry name" value="BTB DOMAIN-CONTAINING PROTEIN-RELATED"/>
    <property type="match status" value="1"/>
</dbReference>
<dbReference type="AlphaFoldDB" id="A0A8H3YXM9"/>
<dbReference type="EMBL" id="WNWQ01000379">
    <property type="protein sequence ID" value="KAE9969165.1"/>
    <property type="molecule type" value="Genomic_DNA"/>
</dbReference>
<comment type="caution">
    <text evidence="2">The sequence shown here is derived from an EMBL/GenBank/DDBJ whole genome shotgun (WGS) entry which is preliminary data.</text>
</comment>
<gene>
    <name evidence="1" type="ORF">BLS_005463</name>
    <name evidence="2" type="ORF">EG328_001977</name>
</gene>
<dbReference type="SUPFAM" id="SSF54695">
    <property type="entry name" value="POZ domain"/>
    <property type="match status" value="1"/>
</dbReference>
<dbReference type="Proteomes" id="UP000447873">
    <property type="component" value="Unassembled WGS sequence"/>
</dbReference>
<evidence type="ECO:0000313" key="1">
    <source>
        <dbReference type="EMBL" id="KAE9969165.1"/>
    </source>
</evidence>
<evidence type="ECO:0000313" key="2">
    <source>
        <dbReference type="EMBL" id="KAE9977604.1"/>
    </source>
</evidence>
<protein>
    <recommendedName>
        <fullName evidence="4">BTB domain-containing protein</fullName>
    </recommendedName>
</protein>